<keyword evidence="2" id="KW-0175">Coiled coil</keyword>
<evidence type="ECO:0000256" key="1">
    <source>
        <dbReference type="ARBA" id="ARBA00010126"/>
    </source>
</evidence>
<feature type="compositionally biased region" description="Basic and acidic residues" evidence="3">
    <location>
        <begin position="167"/>
        <end position="180"/>
    </location>
</feature>
<evidence type="ECO:0000256" key="2">
    <source>
        <dbReference type="ARBA" id="ARBA00023054"/>
    </source>
</evidence>
<feature type="compositionally biased region" description="Polar residues" evidence="3">
    <location>
        <begin position="314"/>
        <end position="329"/>
    </location>
</feature>
<organism evidence="5 6">
    <name type="scientific">Acrodontium crateriforme</name>
    <dbReference type="NCBI Taxonomy" id="150365"/>
    <lineage>
        <taxon>Eukaryota</taxon>
        <taxon>Fungi</taxon>
        <taxon>Dikarya</taxon>
        <taxon>Ascomycota</taxon>
        <taxon>Pezizomycotina</taxon>
        <taxon>Dothideomycetes</taxon>
        <taxon>Dothideomycetidae</taxon>
        <taxon>Mycosphaerellales</taxon>
        <taxon>Teratosphaeriaceae</taxon>
        <taxon>Acrodontium</taxon>
    </lineage>
</organism>
<feature type="compositionally biased region" description="Polar residues" evidence="3">
    <location>
        <begin position="42"/>
        <end position="60"/>
    </location>
</feature>
<dbReference type="InterPro" id="IPR053246">
    <property type="entry name" value="NS_splicing_regulatory_protein"/>
</dbReference>
<evidence type="ECO:0000313" key="6">
    <source>
        <dbReference type="Proteomes" id="UP001303373"/>
    </source>
</evidence>
<feature type="compositionally biased region" description="Basic and acidic residues" evidence="3">
    <location>
        <begin position="330"/>
        <end position="339"/>
    </location>
</feature>
<proteinExistence type="inferred from homology"/>
<evidence type="ECO:0000313" key="5">
    <source>
        <dbReference type="EMBL" id="WPH03092.1"/>
    </source>
</evidence>
<name>A0AAQ3MCZ8_9PEZI</name>
<feature type="region of interest" description="Disordered" evidence="3">
    <location>
        <begin position="1"/>
        <end position="89"/>
    </location>
</feature>
<evidence type="ECO:0000259" key="4">
    <source>
        <dbReference type="Pfam" id="PF09745"/>
    </source>
</evidence>
<reference evidence="5 6" key="1">
    <citation type="submission" date="2023-11" db="EMBL/GenBank/DDBJ databases">
        <title>An acidophilic fungus is an integral part of prey digestion in a carnivorous sundew plant.</title>
        <authorList>
            <person name="Tsai I.J."/>
        </authorList>
    </citation>
    <scope>NUCLEOTIDE SEQUENCE [LARGE SCALE GENOMIC DNA]</scope>
    <source>
        <strain evidence="5">169a</strain>
    </source>
</reference>
<feature type="compositionally biased region" description="Basic and acidic residues" evidence="3">
    <location>
        <begin position="187"/>
        <end position="209"/>
    </location>
</feature>
<dbReference type="EMBL" id="CP138588">
    <property type="protein sequence ID" value="WPH03092.1"/>
    <property type="molecule type" value="Genomic_DNA"/>
</dbReference>
<feature type="compositionally biased region" description="Low complexity" evidence="3">
    <location>
        <begin position="61"/>
        <end position="71"/>
    </location>
</feature>
<sequence>MLLKHGLNVKSKTAPAPVRRTLLDDDDDDEENDTQDQIATEEITSFGGNPRQTTNSQSKARQPLGKPKLGGLPPPPSRRKPEEIGQDLSSIGAAQVKVKEAQELDASIFDYDSFHDAKTSVSEAKKKADRQDAVERKPKYINNLLDAASRRKQDQLIAREKLLQKEREAEGDEFADKEKFVTGAYKKQQEEARRLEEEEKKKAEEEEKRKRQLGGGMQGFYKTMMDQNEKKHQETMEAAAKIEQSGGVKKSDDIKIQTDVELAAEMKAKGINVHLNEDGQLVDKRELLTAGLNVVSSGKGGDKHGSDHLKATNRPAQTAFPSRGENQQATRERQTRMMEEQLAARAKRAREEEEEEKARLEKAAKTSKTEKDVSDAKARYLARKAAKERGET</sequence>
<dbReference type="Proteomes" id="UP001303373">
    <property type="component" value="Chromosome 9"/>
</dbReference>
<evidence type="ECO:0000256" key="3">
    <source>
        <dbReference type="SAM" id="MobiDB-lite"/>
    </source>
</evidence>
<dbReference type="PANTHER" id="PTHR47845:SF1">
    <property type="entry name" value="NUCLEAR SPECKLE SPLICING REGULATORY PROTEIN 1 HOMOLOG"/>
    <property type="match status" value="1"/>
</dbReference>
<dbReference type="InterPro" id="IPR018612">
    <property type="entry name" value="NSRP1_N"/>
</dbReference>
<feature type="domain" description="Nuclear speckle splicing regulatory protein 1 N-terminal" evidence="4">
    <location>
        <begin position="96"/>
        <end position="211"/>
    </location>
</feature>
<feature type="region of interest" description="Disordered" evidence="3">
    <location>
        <begin position="167"/>
        <end position="252"/>
    </location>
</feature>
<accession>A0AAQ3MCZ8</accession>
<dbReference type="Pfam" id="PF09745">
    <property type="entry name" value="NSRP1_N"/>
    <property type="match status" value="1"/>
</dbReference>
<protein>
    <recommendedName>
        <fullName evidence="4">Nuclear speckle splicing regulatory protein 1 N-terminal domain-containing protein</fullName>
    </recommendedName>
</protein>
<feature type="compositionally biased region" description="Basic and acidic residues" evidence="3">
    <location>
        <begin position="300"/>
        <end position="310"/>
    </location>
</feature>
<comment type="similarity">
    <text evidence="1">Belongs to the NSRP1 family.</text>
</comment>
<dbReference type="GO" id="GO:0000381">
    <property type="term" value="P:regulation of alternative mRNA splicing, via spliceosome"/>
    <property type="evidence" value="ECO:0007669"/>
    <property type="project" value="InterPro"/>
</dbReference>
<feature type="compositionally biased region" description="Basic and acidic residues" evidence="3">
    <location>
        <begin position="356"/>
        <end position="378"/>
    </location>
</feature>
<feature type="compositionally biased region" description="Acidic residues" evidence="3">
    <location>
        <begin position="24"/>
        <end position="34"/>
    </location>
</feature>
<gene>
    <name evidence="5" type="ORF">R9X50_00596700</name>
</gene>
<dbReference type="AlphaFoldDB" id="A0AAQ3MCZ8"/>
<dbReference type="PANTHER" id="PTHR47845">
    <property type="entry name" value="NUCLEAR SPECKLE SPLICING REGULATORY PROTEIN 1 HOMOLOG"/>
    <property type="match status" value="1"/>
</dbReference>
<feature type="region of interest" description="Disordered" evidence="3">
    <location>
        <begin position="295"/>
        <end position="392"/>
    </location>
</feature>
<keyword evidence="6" id="KW-1185">Reference proteome</keyword>